<dbReference type="PANTHER" id="PTHR43290">
    <property type="entry name" value="MEVALONATE KINASE"/>
    <property type="match status" value="1"/>
</dbReference>
<protein>
    <submittedName>
        <fullName evidence="12">GHMP kinase</fullName>
    </submittedName>
</protein>
<keyword evidence="1" id="KW-0963">Cytoplasm</keyword>
<keyword evidence="7" id="KW-0460">Magnesium</keyword>
<feature type="domain" description="GHMP kinase C-terminal" evidence="11">
    <location>
        <begin position="225"/>
        <end position="287"/>
    </location>
</feature>
<evidence type="ECO:0000256" key="5">
    <source>
        <dbReference type="ARBA" id="ARBA00022777"/>
    </source>
</evidence>
<sequence length="313" mass="33917">MKPGVNVKCITSAPANIMLMGEHSVVAGEKAIACGLNQRLRIEWQSRTDRRILIRSELGDHETDLDTLAPHPKLTWVLAALRHYQPTLSHGLTLTIESDFKSTLGLGSSAALLAALLGGLDAITDRTPDFKARFDTGLHLIHELQGRGSGTDLAASLSGGVVLFDPKERQTESLTVEFPLTLVYCGYKTPTAKVLQKVADDWQHQPDLLAALYRLMGQTTDAAYQALKTDDTTEFYRLVNTYQGLMDALGVNDPVLSDLIVRLRQDPGITASKISGSGLGDCALGFGRLAEPLTGFEPLPIAIDSRGLEVQKL</sequence>
<dbReference type="GO" id="GO:0004496">
    <property type="term" value="F:mevalonate kinase activity"/>
    <property type="evidence" value="ECO:0007669"/>
    <property type="project" value="InterPro"/>
</dbReference>
<evidence type="ECO:0000256" key="3">
    <source>
        <dbReference type="ARBA" id="ARBA00022679"/>
    </source>
</evidence>
<keyword evidence="2" id="KW-0444">Lipid biosynthesis</keyword>
<evidence type="ECO:0000256" key="2">
    <source>
        <dbReference type="ARBA" id="ARBA00022516"/>
    </source>
</evidence>
<dbReference type="InterPro" id="IPR020568">
    <property type="entry name" value="Ribosomal_Su5_D2-typ_SF"/>
</dbReference>
<proteinExistence type="predicted"/>
<dbReference type="Proteomes" id="UP000285478">
    <property type="component" value="Chromosome"/>
</dbReference>
<organism evidence="12 13">
    <name type="scientific">Hydrogenovibrio thermophilus</name>
    <dbReference type="NCBI Taxonomy" id="265883"/>
    <lineage>
        <taxon>Bacteria</taxon>
        <taxon>Pseudomonadati</taxon>
        <taxon>Pseudomonadota</taxon>
        <taxon>Gammaproteobacteria</taxon>
        <taxon>Thiotrichales</taxon>
        <taxon>Piscirickettsiaceae</taxon>
        <taxon>Hydrogenovibrio</taxon>
    </lineage>
</organism>
<dbReference type="InterPro" id="IPR036554">
    <property type="entry name" value="GHMP_kinase_C_sf"/>
</dbReference>
<dbReference type="GO" id="GO:0005737">
    <property type="term" value="C:cytoplasm"/>
    <property type="evidence" value="ECO:0007669"/>
    <property type="project" value="InterPro"/>
</dbReference>
<gene>
    <name evidence="12" type="ORF">EPV75_09320</name>
</gene>
<evidence type="ECO:0000256" key="8">
    <source>
        <dbReference type="ARBA" id="ARBA00023098"/>
    </source>
</evidence>
<dbReference type="InterPro" id="IPR013750">
    <property type="entry name" value="GHMP_kinase_C_dom"/>
</dbReference>
<dbReference type="AlphaFoldDB" id="A0A410H4L1"/>
<evidence type="ECO:0000256" key="9">
    <source>
        <dbReference type="ARBA" id="ARBA00029438"/>
    </source>
</evidence>
<feature type="domain" description="GHMP kinase N-terminal" evidence="10">
    <location>
        <begin position="78"/>
        <end position="160"/>
    </location>
</feature>
<dbReference type="Gene3D" id="3.30.230.10">
    <property type="match status" value="1"/>
</dbReference>
<evidence type="ECO:0000256" key="6">
    <source>
        <dbReference type="ARBA" id="ARBA00022840"/>
    </source>
</evidence>
<reference evidence="12 13" key="1">
    <citation type="journal article" date="2018" name="Environ. Microbiol.">
        <title>Genomes of ubiquitous marine and hypersaline Hydrogenovibrio, Thiomicrorhabdus and Thiomicrospira spp. encode a diversity of mechanisms to sustain chemolithoautotrophy in heterogeneous environments.</title>
        <authorList>
            <person name="Scott K.M."/>
            <person name="Williams J."/>
            <person name="Porter C.M.B."/>
            <person name="Russel S."/>
            <person name="Harmer T.L."/>
            <person name="Paul J.H."/>
            <person name="Antonen K.M."/>
            <person name="Bridges M.K."/>
            <person name="Camper G.J."/>
            <person name="Campla C.K."/>
            <person name="Casella L.G."/>
            <person name="Chase E."/>
            <person name="Conrad J.W."/>
            <person name="Cruz M.C."/>
            <person name="Dunlap D.S."/>
            <person name="Duran L."/>
            <person name="Fahsbender E.M."/>
            <person name="Goldsmith D.B."/>
            <person name="Keeley R.F."/>
            <person name="Kondoff M.R."/>
            <person name="Kussy B.I."/>
            <person name="Lane M.K."/>
            <person name="Lawler S."/>
            <person name="Leigh B.A."/>
            <person name="Lewis C."/>
            <person name="Lostal L.M."/>
            <person name="Marking D."/>
            <person name="Mancera P.A."/>
            <person name="McClenthan E.C."/>
            <person name="McIntyre E.A."/>
            <person name="Mine J.A."/>
            <person name="Modi S."/>
            <person name="Moore B.D."/>
            <person name="Morgan W.A."/>
            <person name="Nelson K.M."/>
            <person name="Nguyen K.N."/>
            <person name="Ogburn N."/>
            <person name="Parrino D.G."/>
            <person name="Pedapudi A.D."/>
            <person name="Pelham R.P."/>
            <person name="Preece A.M."/>
            <person name="Rampersad E.A."/>
            <person name="Richardson J.C."/>
            <person name="Rodgers C.M."/>
            <person name="Schaffer B.L."/>
            <person name="Sheridan N.E."/>
            <person name="Solone M.R."/>
            <person name="Staley Z.R."/>
            <person name="Tabuchi M."/>
            <person name="Waide R.J."/>
            <person name="Wanjugi P.W."/>
            <person name="Young S."/>
            <person name="Clum A."/>
            <person name="Daum C."/>
            <person name="Huntemann M."/>
            <person name="Ivanova N."/>
            <person name="Kyrpides N."/>
            <person name="Mikhailova N."/>
            <person name="Palaniappan K."/>
            <person name="Pillay M."/>
            <person name="Reddy T.B.K."/>
            <person name="Shapiro N."/>
            <person name="Stamatis D."/>
            <person name="Varghese N."/>
            <person name="Woyke T."/>
            <person name="Boden R."/>
            <person name="Freyermuth S.K."/>
            <person name="Kerfeld C.A."/>
        </authorList>
    </citation>
    <scope>NUCLEOTIDE SEQUENCE [LARGE SCALE GENOMIC DNA]</scope>
    <source>
        <strain evidence="12 13">JR-2</strain>
    </source>
</reference>
<evidence type="ECO:0000256" key="1">
    <source>
        <dbReference type="ARBA" id="ARBA00022490"/>
    </source>
</evidence>
<dbReference type="PANTHER" id="PTHR43290:SF2">
    <property type="entry name" value="MEVALONATE KINASE"/>
    <property type="match status" value="1"/>
</dbReference>
<keyword evidence="6" id="KW-0067">ATP-binding</keyword>
<dbReference type="InterPro" id="IPR014721">
    <property type="entry name" value="Ribsml_uS5_D2-typ_fold_subgr"/>
</dbReference>
<evidence type="ECO:0000313" key="12">
    <source>
        <dbReference type="EMBL" id="QAB15859.1"/>
    </source>
</evidence>
<dbReference type="SUPFAM" id="SSF54211">
    <property type="entry name" value="Ribosomal protein S5 domain 2-like"/>
    <property type="match status" value="1"/>
</dbReference>
<dbReference type="Pfam" id="PF00288">
    <property type="entry name" value="GHMP_kinases_N"/>
    <property type="match status" value="1"/>
</dbReference>
<evidence type="ECO:0000256" key="4">
    <source>
        <dbReference type="ARBA" id="ARBA00022741"/>
    </source>
</evidence>
<keyword evidence="4" id="KW-0547">Nucleotide-binding</keyword>
<comment type="pathway">
    <text evidence="9">Isoprenoid biosynthesis; isopentenyl diphosphate biosynthesis via mevalonate pathway; isopentenyl diphosphate from (R)-mevalonate: step 1/3.</text>
</comment>
<name>A0A410H4L1_9GAMM</name>
<evidence type="ECO:0000259" key="11">
    <source>
        <dbReference type="Pfam" id="PF08544"/>
    </source>
</evidence>
<evidence type="ECO:0000259" key="10">
    <source>
        <dbReference type="Pfam" id="PF00288"/>
    </source>
</evidence>
<dbReference type="GO" id="GO:0005524">
    <property type="term" value="F:ATP binding"/>
    <property type="evidence" value="ECO:0007669"/>
    <property type="project" value="UniProtKB-KW"/>
</dbReference>
<dbReference type="InterPro" id="IPR006204">
    <property type="entry name" value="GHMP_kinase_N_dom"/>
</dbReference>
<dbReference type="KEGG" id="htr:EPV75_09320"/>
<evidence type="ECO:0000256" key="7">
    <source>
        <dbReference type="ARBA" id="ARBA00022842"/>
    </source>
</evidence>
<evidence type="ECO:0000313" key="13">
    <source>
        <dbReference type="Proteomes" id="UP000285478"/>
    </source>
</evidence>
<accession>A0A410H4L1</accession>
<keyword evidence="5 12" id="KW-0418">Kinase</keyword>
<dbReference type="GO" id="GO:0019287">
    <property type="term" value="P:isopentenyl diphosphate biosynthetic process, mevalonate pathway"/>
    <property type="evidence" value="ECO:0007669"/>
    <property type="project" value="UniProtKB-UniPathway"/>
</dbReference>
<dbReference type="PRINTS" id="PR00959">
    <property type="entry name" value="MEVGALKINASE"/>
</dbReference>
<dbReference type="UniPathway" id="UPA00057">
    <property type="reaction ID" value="UER00098"/>
</dbReference>
<dbReference type="SUPFAM" id="SSF55060">
    <property type="entry name" value="GHMP Kinase, C-terminal domain"/>
    <property type="match status" value="1"/>
</dbReference>
<dbReference type="Pfam" id="PF08544">
    <property type="entry name" value="GHMP_kinases_C"/>
    <property type="match status" value="1"/>
</dbReference>
<dbReference type="InterPro" id="IPR006205">
    <property type="entry name" value="Mev_gal_kin"/>
</dbReference>
<keyword evidence="8" id="KW-0443">Lipid metabolism</keyword>
<dbReference type="Gene3D" id="3.30.70.890">
    <property type="entry name" value="GHMP kinase, C-terminal domain"/>
    <property type="match status" value="1"/>
</dbReference>
<keyword evidence="3" id="KW-0808">Transferase</keyword>
<keyword evidence="13" id="KW-1185">Reference proteome</keyword>
<dbReference type="EMBL" id="CP035033">
    <property type="protein sequence ID" value="QAB15859.1"/>
    <property type="molecule type" value="Genomic_DNA"/>
</dbReference>